<accession>A0AAJ0GN74</accession>
<proteinExistence type="predicted"/>
<keyword evidence="3" id="KW-1185">Reference proteome</keyword>
<evidence type="ECO:0000313" key="3">
    <source>
        <dbReference type="Proteomes" id="UP001273166"/>
    </source>
</evidence>
<evidence type="ECO:0000256" key="1">
    <source>
        <dbReference type="SAM" id="MobiDB-lite"/>
    </source>
</evidence>
<evidence type="ECO:0000313" key="2">
    <source>
        <dbReference type="EMBL" id="KAK3302845.1"/>
    </source>
</evidence>
<feature type="region of interest" description="Disordered" evidence="1">
    <location>
        <begin position="1"/>
        <end position="31"/>
    </location>
</feature>
<dbReference type="RefSeq" id="XP_062718625.1">
    <property type="nucleotide sequence ID" value="XM_062863269.1"/>
</dbReference>
<feature type="compositionally biased region" description="Basic and acidic residues" evidence="1">
    <location>
        <begin position="53"/>
        <end position="67"/>
    </location>
</feature>
<dbReference type="EMBL" id="JAUDZG010000006">
    <property type="protein sequence ID" value="KAK3302845.1"/>
    <property type="molecule type" value="Genomic_DNA"/>
</dbReference>
<reference evidence="2" key="2">
    <citation type="submission" date="2023-06" db="EMBL/GenBank/DDBJ databases">
        <authorList>
            <consortium name="Lawrence Berkeley National Laboratory"/>
            <person name="Mondo S.J."/>
            <person name="Hensen N."/>
            <person name="Bonometti L."/>
            <person name="Westerberg I."/>
            <person name="Brannstrom I.O."/>
            <person name="Guillou S."/>
            <person name="Cros-Aarteil S."/>
            <person name="Calhoun S."/>
            <person name="Haridas S."/>
            <person name="Kuo A."/>
            <person name="Pangilinan J."/>
            <person name="Riley R."/>
            <person name="Labutti K."/>
            <person name="Andreopoulos B."/>
            <person name="Lipzen A."/>
            <person name="Chen C."/>
            <person name="Yanf M."/>
            <person name="Daum C."/>
            <person name="Ng V."/>
            <person name="Clum A."/>
            <person name="Steindorff A."/>
            <person name="Ohm R."/>
            <person name="Martin F."/>
            <person name="Silar P."/>
            <person name="Natvig D."/>
            <person name="Lalanne C."/>
            <person name="Gautier V."/>
            <person name="Ament-Velasquez S.L."/>
            <person name="Kruys A."/>
            <person name="Hutchinson M.I."/>
            <person name="Powell A.J."/>
            <person name="Barry K."/>
            <person name="Miller A.N."/>
            <person name="Grigoriev I.V."/>
            <person name="Debuchy R."/>
            <person name="Gladieux P."/>
            <person name="Thoren M.H."/>
            <person name="Johannesson H."/>
        </authorList>
    </citation>
    <scope>NUCLEOTIDE SEQUENCE</scope>
    <source>
        <strain evidence="2">CBS 333.67</strain>
    </source>
</reference>
<name>A0AAJ0GN74_9PEZI</name>
<comment type="caution">
    <text evidence="2">The sequence shown here is derived from an EMBL/GenBank/DDBJ whole genome shotgun (WGS) entry which is preliminary data.</text>
</comment>
<sequence length="98" mass="10531">MKQAYSLPRQPGLLHSPPCGGGPKPASRGHLVRNVNPSAAILGASLRPPLPQDAHDAHRDSTGKSWHDAVLIPSDDESDADLNGSRSDPRLSHRLTRF</sequence>
<dbReference type="AlphaFoldDB" id="A0AAJ0GN74"/>
<reference evidence="2" key="1">
    <citation type="journal article" date="2023" name="Mol. Phylogenet. Evol.">
        <title>Genome-scale phylogeny and comparative genomics of the fungal order Sordariales.</title>
        <authorList>
            <person name="Hensen N."/>
            <person name="Bonometti L."/>
            <person name="Westerberg I."/>
            <person name="Brannstrom I.O."/>
            <person name="Guillou S."/>
            <person name="Cros-Aarteil S."/>
            <person name="Calhoun S."/>
            <person name="Haridas S."/>
            <person name="Kuo A."/>
            <person name="Mondo S."/>
            <person name="Pangilinan J."/>
            <person name="Riley R."/>
            <person name="LaButti K."/>
            <person name="Andreopoulos B."/>
            <person name="Lipzen A."/>
            <person name="Chen C."/>
            <person name="Yan M."/>
            <person name="Daum C."/>
            <person name="Ng V."/>
            <person name="Clum A."/>
            <person name="Steindorff A."/>
            <person name="Ohm R.A."/>
            <person name="Martin F."/>
            <person name="Silar P."/>
            <person name="Natvig D.O."/>
            <person name="Lalanne C."/>
            <person name="Gautier V."/>
            <person name="Ament-Velasquez S.L."/>
            <person name="Kruys A."/>
            <person name="Hutchinson M.I."/>
            <person name="Powell A.J."/>
            <person name="Barry K."/>
            <person name="Miller A.N."/>
            <person name="Grigoriev I.V."/>
            <person name="Debuchy R."/>
            <person name="Gladieux P."/>
            <person name="Hiltunen Thoren M."/>
            <person name="Johannesson H."/>
        </authorList>
    </citation>
    <scope>NUCLEOTIDE SEQUENCE</scope>
    <source>
        <strain evidence="2">CBS 333.67</strain>
    </source>
</reference>
<gene>
    <name evidence="2" type="ORF">B0T15DRAFT_257681</name>
</gene>
<organism evidence="2 3">
    <name type="scientific">Chaetomium strumarium</name>
    <dbReference type="NCBI Taxonomy" id="1170767"/>
    <lineage>
        <taxon>Eukaryota</taxon>
        <taxon>Fungi</taxon>
        <taxon>Dikarya</taxon>
        <taxon>Ascomycota</taxon>
        <taxon>Pezizomycotina</taxon>
        <taxon>Sordariomycetes</taxon>
        <taxon>Sordariomycetidae</taxon>
        <taxon>Sordariales</taxon>
        <taxon>Chaetomiaceae</taxon>
        <taxon>Chaetomium</taxon>
    </lineage>
</organism>
<feature type="region of interest" description="Disordered" evidence="1">
    <location>
        <begin position="43"/>
        <end position="98"/>
    </location>
</feature>
<dbReference type="Proteomes" id="UP001273166">
    <property type="component" value="Unassembled WGS sequence"/>
</dbReference>
<dbReference type="GeneID" id="87882098"/>
<protein>
    <submittedName>
        <fullName evidence="2">Uncharacterized protein</fullName>
    </submittedName>
</protein>